<comment type="subcellular location">
    <subcellularLocation>
        <location evidence="1">Membrane</location>
        <topology evidence="1">Multi-pass membrane protein</topology>
    </subcellularLocation>
</comment>
<evidence type="ECO:0000256" key="4">
    <source>
        <dbReference type="ARBA" id="ARBA00022989"/>
    </source>
</evidence>
<reference evidence="11" key="1">
    <citation type="journal article" date="2014" name="Genome Announc.">
        <title>Genome sequence and annotation of Acremonium chrysogenum, producer of the beta-lactam antibiotic cephalosporin C.</title>
        <authorList>
            <person name="Terfehr D."/>
            <person name="Dahlmann T.A."/>
            <person name="Specht T."/>
            <person name="Zadra I."/>
            <person name="Kuernsteiner H."/>
            <person name="Kueck U."/>
        </authorList>
    </citation>
    <scope>NUCLEOTIDE SEQUENCE [LARGE SCALE GENOMIC DNA]</scope>
    <source>
        <strain evidence="11">ATCC 11550 / CBS 779.69 / DSM 880 / IAM 14645 / JCM 23072 / IMI 49137</strain>
    </source>
</reference>
<dbReference type="EMBL" id="JPKY01000003">
    <property type="protein sequence ID" value="KFH48576.1"/>
    <property type="molecule type" value="Genomic_DNA"/>
</dbReference>
<dbReference type="InterPro" id="IPR036259">
    <property type="entry name" value="MFS_trans_sf"/>
</dbReference>
<dbReference type="PROSITE" id="PS50850">
    <property type="entry name" value="MFS"/>
    <property type="match status" value="1"/>
</dbReference>
<feature type="transmembrane region" description="Helical" evidence="8">
    <location>
        <begin position="348"/>
        <end position="369"/>
    </location>
</feature>
<dbReference type="HOGENOM" id="CLU_001265_0_5_1"/>
<accession>A0A086TGU4</accession>
<evidence type="ECO:0000256" key="5">
    <source>
        <dbReference type="ARBA" id="ARBA00023136"/>
    </source>
</evidence>
<dbReference type="FunFam" id="1.20.1250.20:FF:000064">
    <property type="entry name" value="MFS allantoate transporter"/>
    <property type="match status" value="1"/>
</dbReference>
<evidence type="ECO:0000256" key="6">
    <source>
        <dbReference type="ARBA" id="ARBA00037968"/>
    </source>
</evidence>
<evidence type="ECO:0000256" key="8">
    <source>
        <dbReference type="SAM" id="Phobius"/>
    </source>
</evidence>
<sequence length="552" mass="60993">MTQPDKDNIDSIHMEGGIKDQHDTVAATTAATPGDSGKEVSDPIAAIKTKSGRDKAAQFLKQVDHQVTITPADNARVLRRIDLRILPLLLFTYCLQSLDKTTLSYASVFGLIEDTNLKGDQFSWLGSVVYVAQLVFQPLIAYLLVRFPIGKFSATMVFCWGAVLCCMTAARNFGGLMATRLLLGSFEASVAPTFVAVVQMWYRRREQTTRNAAWYAMLGVVNMLGSLLTYGLGHIKSTLHPYQIIFLFCGAITVAFSVVMFLFMPDSPVEAKFLNDEDKIIAIERLRMNQMGIGSGVWKWDHVRESLLDPKTWLWFSLMFIISIPSGGISTFGPLIIESFGFDSFTTILFNIPFGAVQMVATLGGAWLADRFRMKSPVLLLLCLPPIAGCSILLSVGRSPGDRAVLLAGYYIISFYPGISPLIYSWSGQNTAGDTKRKVTTAMLFIGQSAGNIVGPLLFRPSERPYYTRGLTANLALFAALAVLIAVGMLWIRILNGRQANKRRAMGKAEHIQDASMADRRKVGTQEEQEGLGEKAFDDVTDLKNEDFIYVY</sequence>
<evidence type="ECO:0000256" key="2">
    <source>
        <dbReference type="ARBA" id="ARBA00022448"/>
    </source>
</evidence>
<organism evidence="10 11">
    <name type="scientific">Hapsidospora chrysogenum (strain ATCC 11550 / CBS 779.69 / DSM 880 / IAM 14645 / JCM 23072 / IMI 49137)</name>
    <name type="common">Acremonium chrysogenum</name>
    <dbReference type="NCBI Taxonomy" id="857340"/>
    <lineage>
        <taxon>Eukaryota</taxon>
        <taxon>Fungi</taxon>
        <taxon>Dikarya</taxon>
        <taxon>Ascomycota</taxon>
        <taxon>Pezizomycotina</taxon>
        <taxon>Sordariomycetes</taxon>
        <taxon>Hypocreomycetidae</taxon>
        <taxon>Hypocreales</taxon>
        <taxon>Bionectriaceae</taxon>
        <taxon>Hapsidospora</taxon>
    </lineage>
</organism>
<feature type="transmembrane region" description="Helical" evidence="8">
    <location>
        <begin position="182"/>
        <end position="202"/>
    </location>
</feature>
<feature type="transmembrane region" description="Helical" evidence="8">
    <location>
        <begin position="378"/>
        <end position="396"/>
    </location>
</feature>
<feature type="transmembrane region" description="Helical" evidence="8">
    <location>
        <begin position="85"/>
        <end position="112"/>
    </location>
</feature>
<dbReference type="Pfam" id="PF07690">
    <property type="entry name" value="MFS_1"/>
    <property type="match status" value="1"/>
</dbReference>
<feature type="region of interest" description="Disordered" evidence="7">
    <location>
        <begin position="506"/>
        <end position="530"/>
    </location>
</feature>
<dbReference type="InterPro" id="IPR011701">
    <property type="entry name" value="MFS"/>
</dbReference>
<name>A0A086TGU4_HAPC1</name>
<feature type="transmembrane region" description="Helical" evidence="8">
    <location>
        <begin position="471"/>
        <end position="494"/>
    </location>
</feature>
<feature type="transmembrane region" description="Helical" evidence="8">
    <location>
        <begin position="152"/>
        <end position="170"/>
    </location>
</feature>
<comment type="caution">
    <text evidence="10">The sequence shown here is derived from an EMBL/GenBank/DDBJ whole genome shotgun (WGS) entry which is preliminary data.</text>
</comment>
<dbReference type="GO" id="GO:0022857">
    <property type="term" value="F:transmembrane transporter activity"/>
    <property type="evidence" value="ECO:0007669"/>
    <property type="project" value="InterPro"/>
</dbReference>
<dbReference type="GO" id="GO:0016020">
    <property type="term" value="C:membrane"/>
    <property type="evidence" value="ECO:0007669"/>
    <property type="project" value="UniProtKB-SubCell"/>
</dbReference>
<protein>
    <submittedName>
        <fullName evidence="10">Putative transporter-like protein</fullName>
    </submittedName>
</protein>
<gene>
    <name evidence="10" type="ORF">ACRE_006250</name>
</gene>
<evidence type="ECO:0000313" key="11">
    <source>
        <dbReference type="Proteomes" id="UP000029964"/>
    </source>
</evidence>
<dbReference type="PANTHER" id="PTHR43791:SF59">
    <property type="entry name" value="TRANSPORTER, PUTATIVE (AFU_ORTHOLOGUE AFUA_1G06550)-RELATED"/>
    <property type="match status" value="1"/>
</dbReference>
<comment type="similarity">
    <text evidence="6">Belongs to the major facilitator superfamily. Allantoate permease family.</text>
</comment>
<evidence type="ECO:0000256" key="1">
    <source>
        <dbReference type="ARBA" id="ARBA00004141"/>
    </source>
</evidence>
<feature type="transmembrane region" description="Helical" evidence="8">
    <location>
        <begin position="244"/>
        <end position="264"/>
    </location>
</feature>
<dbReference type="PANTHER" id="PTHR43791">
    <property type="entry name" value="PERMEASE-RELATED"/>
    <property type="match status" value="1"/>
</dbReference>
<dbReference type="STRING" id="857340.A0A086TGU4"/>
<feature type="region of interest" description="Disordered" evidence="7">
    <location>
        <begin position="1"/>
        <end position="41"/>
    </location>
</feature>
<keyword evidence="4 8" id="KW-1133">Transmembrane helix</keyword>
<proteinExistence type="inferred from homology"/>
<keyword evidence="5 8" id="KW-0472">Membrane</keyword>
<evidence type="ECO:0000256" key="3">
    <source>
        <dbReference type="ARBA" id="ARBA00022692"/>
    </source>
</evidence>
<feature type="domain" description="Major facilitator superfamily (MFS) profile" evidence="9">
    <location>
        <begin position="85"/>
        <end position="500"/>
    </location>
</feature>
<evidence type="ECO:0000259" key="9">
    <source>
        <dbReference type="PROSITE" id="PS50850"/>
    </source>
</evidence>
<feature type="transmembrane region" description="Helical" evidence="8">
    <location>
        <begin position="313"/>
        <end position="336"/>
    </location>
</feature>
<dbReference type="AlphaFoldDB" id="A0A086TGU4"/>
<feature type="transmembrane region" description="Helical" evidence="8">
    <location>
        <begin position="408"/>
        <end position="427"/>
    </location>
</feature>
<dbReference type="Gene3D" id="1.20.1250.20">
    <property type="entry name" value="MFS general substrate transporter like domains"/>
    <property type="match status" value="2"/>
</dbReference>
<dbReference type="Proteomes" id="UP000029964">
    <property type="component" value="Unassembled WGS sequence"/>
</dbReference>
<dbReference type="SUPFAM" id="SSF103473">
    <property type="entry name" value="MFS general substrate transporter"/>
    <property type="match status" value="1"/>
</dbReference>
<feature type="compositionally biased region" description="Basic and acidic residues" evidence="7">
    <location>
        <begin position="507"/>
        <end position="525"/>
    </location>
</feature>
<dbReference type="InterPro" id="IPR020846">
    <property type="entry name" value="MFS_dom"/>
</dbReference>
<keyword evidence="11" id="KW-1185">Reference proteome</keyword>
<evidence type="ECO:0000256" key="7">
    <source>
        <dbReference type="SAM" id="MobiDB-lite"/>
    </source>
</evidence>
<evidence type="ECO:0000313" key="10">
    <source>
        <dbReference type="EMBL" id="KFH48576.1"/>
    </source>
</evidence>
<dbReference type="OrthoDB" id="6730379at2759"/>
<feature type="compositionally biased region" description="Basic and acidic residues" evidence="7">
    <location>
        <begin position="1"/>
        <end position="23"/>
    </location>
</feature>
<keyword evidence="2" id="KW-0813">Transport</keyword>
<feature type="transmembrane region" description="Helical" evidence="8">
    <location>
        <begin position="439"/>
        <end position="459"/>
    </location>
</feature>
<keyword evidence="3 8" id="KW-0812">Transmembrane</keyword>
<feature type="transmembrane region" description="Helical" evidence="8">
    <location>
        <begin position="124"/>
        <end position="145"/>
    </location>
</feature>
<feature type="transmembrane region" description="Helical" evidence="8">
    <location>
        <begin position="214"/>
        <end position="232"/>
    </location>
</feature>